<feature type="binding site" evidence="10">
    <location>
        <position position="412"/>
    </location>
    <ligand>
        <name>[4Fe-4S] cluster</name>
        <dbReference type="ChEBI" id="CHEBI:49883"/>
        <note>4Fe-4S-S-AdoMet</note>
    </ligand>
</feature>
<dbReference type="PANTHER" id="PTHR30557:SF1">
    <property type="entry name" value="PHOSPHOMETHYLPYRIMIDINE SYNTHASE, CHLOROPLASTIC"/>
    <property type="match status" value="1"/>
</dbReference>
<evidence type="ECO:0000256" key="3">
    <source>
        <dbReference type="ARBA" id="ARBA00022691"/>
    </source>
</evidence>
<comment type="function">
    <text evidence="1 10">Catalyzes the synthesis of the hydroxymethylpyrimidine phosphate (HMP-P) moiety of thiamine from aminoimidazole ribotide (AIR) in a radical S-adenosyl-L-methionine (SAM)-dependent reaction.</text>
</comment>
<dbReference type="PANTHER" id="PTHR30557">
    <property type="entry name" value="THIAMINE BIOSYNTHESIS PROTEIN THIC"/>
    <property type="match status" value="1"/>
</dbReference>
<dbReference type="SFLD" id="SFLDF00407">
    <property type="entry name" value="phosphomethylpyrimidine_syntha"/>
    <property type="match status" value="1"/>
</dbReference>
<evidence type="ECO:0000256" key="8">
    <source>
        <dbReference type="ARBA" id="ARBA00023014"/>
    </source>
</evidence>
<sequence length="434" mass="48030">MTQLEHAKKGNITSEMKIVSQQEKVKEGDLIERIARGEVIIPKNLRRSNLSIVGIGKGLRTKINTNIGTSPDLADIKYEIEKLKIAEKVGTDTVMDLSTGGDLDKIRRTIIKETHLPLGTVPIYQAAVESIAEEGNITRMNPDKIFEVIEKQAEDGVDFMTVHCGLTLSSLERLKKEGRIGDIVSRGGAFLTTWMVFNERENPLYEQFDRLLELARKYDVTLSLGDGLRPGCIADSTDRAQIQELIILGELAQRALDAGVQVMIEGPGHIPFKEIEANILLEKKLCHNAPFYVLGPVVTDIAPGYDHITSAIGGSYAASVGADFLCYVTPGEHLRLPTIEDVREGVIAARIAAHVGDLSKNIKGAAEWDLKMAKSREKRNWKEQIDLSIDPEFARKMRDESKPKFKDVCTMCGEFCALKLVEKALKGKKPLILA</sequence>
<dbReference type="InterPro" id="IPR037509">
    <property type="entry name" value="ThiC"/>
</dbReference>
<dbReference type="GO" id="GO:0009229">
    <property type="term" value="P:thiamine diphosphate biosynthetic process"/>
    <property type="evidence" value="ECO:0007669"/>
    <property type="project" value="UniProtKB-UniRule"/>
</dbReference>
<dbReference type="InterPro" id="IPR002817">
    <property type="entry name" value="ThiC/BzaA/B"/>
</dbReference>
<dbReference type="GO" id="GO:0008270">
    <property type="term" value="F:zinc ion binding"/>
    <property type="evidence" value="ECO:0007669"/>
    <property type="project" value="UniProtKB-UniRule"/>
</dbReference>
<evidence type="ECO:0000256" key="7">
    <source>
        <dbReference type="ARBA" id="ARBA00023004"/>
    </source>
</evidence>
<reference evidence="11" key="1">
    <citation type="journal article" date="2020" name="mSystems">
        <title>Genome- and Community-Level Interaction Insights into Carbon Utilization and Element Cycling Functions of Hydrothermarchaeota in Hydrothermal Sediment.</title>
        <authorList>
            <person name="Zhou Z."/>
            <person name="Liu Y."/>
            <person name="Xu W."/>
            <person name="Pan J."/>
            <person name="Luo Z.H."/>
            <person name="Li M."/>
        </authorList>
    </citation>
    <scope>NUCLEOTIDE SEQUENCE [LARGE SCALE GENOMIC DNA]</scope>
    <source>
        <strain evidence="11">HyVt-219</strain>
    </source>
</reference>
<accession>A0A7V0MZM6</accession>
<dbReference type="GO" id="GO:0051539">
    <property type="term" value="F:4 iron, 4 sulfur cluster binding"/>
    <property type="evidence" value="ECO:0007669"/>
    <property type="project" value="UniProtKB-KW"/>
</dbReference>
<dbReference type="AlphaFoldDB" id="A0A7V0MZM6"/>
<dbReference type="Proteomes" id="UP000885660">
    <property type="component" value="Unassembled WGS sequence"/>
</dbReference>
<keyword evidence="5 10" id="KW-0862">Zinc</keyword>
<dbReference type="Gene3D" id="3.20.20.540">
    <property type="entry name" value="Radical SAM ThiC family, central domain"/>
    <property type="match status" value="1"/>
</dbReference>
<feature type="binding site" evidence="10">
    <location>
        <position position="409"/>
    </location>
    <ligand>
        <name>[4Fe-4S] cluster</name>
        <dbReference type="ChEBI" id="CHEBI:49883"/>
        <note>4Fe-4S-S-AdoMet</note>
    </ligand>
</feature>
<feature type="binding site" evidence="10">
    <location>
        <position position="66"/>
    </location>
    <ligand>
        <name>substrate</name>
    </ligand>
</feature>
<feature type="binding site" evidence="10">
    <location>
        <begin position="226"/>
        <end position="229"/>
    </location>
    <ligand>
        <name>substrate</name>
    </ligand>
</feature>
<dbReference type="EMBL" id="DRBC01000009">
    <property type="protein sequence ID" value="HDN84143.1"/>
    <property type="molecule type" value="Genomic_DNA"/>
</dbReference>
<dbReference type="GO" id="GO:0005829">
    <property type="term" value="C:cytosol"/>
    <property type="evidence" value="ECO:0007669"/>
    <property type="project" value="TreeGrafter"/>
</dbReference>
<comment type="similarity">
    <text evidence="10">Belongs to the ThiC family.</text>
</comment>
<evidence type="ECO:0000256" key="2">
    <source>
        <dbReference type="ARBA" id="ARBA00022485"/>
    </source>
</evidence>
<dbReference type="SFLD" id="SFLDG01114">
    <property type="entry name" value="phosphomethylpyrimidine_syntha"/>
    <property type="match status" value="1"/>
</dbReference>
<proteinExistence type="inferred from homology"/>
<dbReference type="Pfam" id="PF01964">
    <property type="entry name" value="ThiC_Rad_SAM"/>
    <property type="match status" value="1"/>
</dbReference>
<feature type="binding site" evidence="10">
    <location>
        <position position="163"/>
    </location>
    <ligand>
        <name>substrate</name>
    </ligand>
</feature>
<keyword evidence="7 10" id="KW-0408">Iron</keyword>
<dbReference type="GO" id="GO:0009228">
    <property type="term" value="P:thiamine biosynthetic process"/>
    <property type="evidence" value="ECO:0007669"/>
    <property type="project" value="UniProtKB-UniRule"/>
</dbReference>
<feature type="binding site" evidence="10">
    <location>
        <position position="124"/>
    </location>
    <ligand>
        <name>substrate</name>
    </ligand>
</feature>
<dbReference type="UniPathway" id="UPA00060"/>
<feature type="binding site" evidence="10">
    <location>
        <position position="265"/>
    </location>
    <ligand>
        <name>substrate</name>
    </ligand>
</feature>
<protein>
    <recommendedName>
        <fullName evidence="10">Phosphomethylpyrimidine synthase</fullName>
        <ecNumber evidence="10">4.1.99.17</ecNumber>
    </recommendedName>
    <alternativeName>
        <fullName evidence="10">Hydroxymethylpyrimidine phosphate synthase</fullName>
        <shortName evidence="10">HMP-P synthase</shortName>
        <shortName evidence="10">HMP-phosphate synthase</shortName>
        <shortName evidence="10">HMPP synthase</shortName>
    </alternativeName>
    <alternativeName>
        <fullName evidence="10">Thiamine biosynthesis protein ThiC</fullName>
    </alternativeName>
</protein>
<gene>
    <name evidence="10 11" type="primary">thiC</name>
    <name evidence="11" type="ORF">ENG47_00110</name>
</gene>
<evidence type="ECO:0000256" key="4">
    <source>
        <dbReference type="ARBA" id="ARBA00022723"/>
    </source>
</evidence>
<evidence type="ECO:0000256" key="10">
    <source>
        <dbReference type="HAMAP-Rule" id="MF_00089"/>
    </source>
</evidence>
<evidence type="ECO:0000256" key="5">
    <source>
        <dbReference type="ARBA" id="ARBA00022833"/>
    </source>
</evidence>
<organism evidence="11">
    <name type="scientific">Aerophobetes bacterium</name>
    <dbReference type="NCBI Taxonomy" id="2030807"/>
    <lineage>
        <taxon>Bacteria</taxon>
        <taxon>Candidatus Aerophobota</taxon>
    </lineage>
</organism>
<feature type="binding site" evidence="10">
    <location>
        <begin position="185"/>
        <end position="187"/>
    </location>
    <ligand>
        <name>substrate</name>
    </ligand>
</feature>
<keyword evidence="6 10" id="KW-0784">Thiamine biosynthesis</keyword>
<evidence type="ECO:0000256" key="1">
    <source>
        <dbReference type="ARBA" id="ARBA00003175"/>
    </source>
</evidence>
<dbReference type="SFLD" id="SFLDS00113">
    <property type="entry name" value="Radical_SAM_Phosphomethylpyrim"/>
    <property type="match status" value="1"/>
</dbReference>
<keyword evidence="3 10" id="KW-0949">S-adenosyl-L-methionine</keyword>
<feature type="binding site" evidence="10">
    <location>
        <position position="95"/>
    </location>
    <ligand>
        <name>substrate</name>
    </ligand>
</feature>
<feature type="binding site" evidence="10">
    <location>
        <position position="292"/>
    </location>
    <ligand>
        <name>substrate</name>
    </ligand>
</feature>
<keyword evidence="8 10" id="KW-0411">Iron-sulfur</keyword>
<evidence type="ECO:0000313" key="11">
    <source>
        <dbReference type="EMBL" id="HDN84143.1"/>
    </source>
</evidence>
<name>A0A7V0MZM6_UNCAE</name>
<dbReference type="NCBIfam" id="NF009895">
    <property type="entry name" value="PRK13352.1"/>
    <property type="match status" value="1"/>
</dbReference>
<comment type="catalytic activity">
    <reaction evidence="10">
        <text>5-amino-1-(5-phospho-beta-D-ribosyl)imidazole + S-adenosyl-L-methionine = 4-amino-2-methyl-5-(phosphooxymethyl)pyrimidine + CO + 5'-deoxyadenosine + formate + L-methionine + 3 H(+)</text>
        <dbReference type="Rhea" id="RHEA:24840"/>
        <dbReference type="ChEBI" id="CHEBI:15378"/>
        <dbReference type="ChEBI" id="CHEBI:15740"/>
        <dbReference type="ChEBI" id="CHEBI:17245"/>
        <dbReference type="ChEBI" id="CHEBI:17319"/>
        <dbReference type="ChEBI" id="CHEBI:57844"/>
        <dbReference type="ChEBI" id="CHEBI:58354"/>
        <dbReference type="ChEBI" id="CHEBI:59789"/>
        <dbReference type="ChEBI" id="CHEBI:137981"/>
        <dbReference type="EC" id="4.1.99.17"/>
    </reaction>
</comment>
<dbReference type="GO" id="GO:0070284">
    <property type="term" value="F:phosphomethylpyrimidine synthase activity"/>
    <property type="evidence" value="ECO:0007669"/>
    <property type="project" value="UniProtKB-EC"/>
</dbReference>
<evidence type="ECO:0000256" key="6">
    <source>
        <dbReference type="ARBA" id="ARBA00022977"/>
    </source>
</evidence>
<dbReference type="HAMAP" id="MF_00089">
    <property type="entry name" value="ThiC"/>
    <property type="match status" value="1"/>
</dbReference>
<feature type="binding site" evidence="10">
    <location>
        <position position="416"/>
    </location>
    <ligand>
        <name>[4Fe-4S] cluster</name>
        <dbReference type="ChEBI" id="CHEBI:49883"/>
        <note>4Fe-4S-S-AdoMet</note>
    </ligand>
</feature>
<evidence type="ECO:0000256" key="9">
    <source>
        <dbReference type="ARBA" id="ARBA00023239"/>
    </source>
</evidence>
<dbReference type="FunFam" id="3.20.20.540:FF:000001">
    <property type="entry name" value="Phosphomethylpyrimidine synthase"/>
    <property type="match status" value="1"/>
</dbReference>
<dbReference type="NCBIfam" id="TIGR00190">
    <property type="entry name" value="thiC"/>
    <property type="match status" value="1"/>
</dbReference>
<comment type="pathway">
    <text evidence="10">Cofactor biosynthesis; thiamine diphosphate biosynthesis.</text>
</comment>
<keyword evidence="4 10" id="KW-0479">Metal-binding</keyword>
<keyword evidence="2 10" id="KW-0004">4Fe-4S</keyword>
<comment type="cofactor">
    <cofactor evidence="10">
        <name>[4Fe-4S] cluster</name>
        <dbReference type="ChEBI" id="CHEBI:49883"/>
    </cofactor>
    <text evidence="10">Binds 1 [4Fe-4S] cluster per subunit. The cluster is coordinated with 3 cysteines and an exchangeable S-adenosyl-L-methionine.</text>
</comment>
<dbReference type="EC" id="4.1.99.17" evidence="10"/>
<keyword evidence="9 10" id="KW-0456">Lyase</keyword>
<dbReference type="Gene3D" id="6.10.250.620">
    <property type="match status" value="1"/>
</dbReference>
<feature type="binding site" evidence="10">
    <location>
        <position position="269"/>
    </location>
    <ligand>
        <name>Zn(2+)</name>
        <dbReference type="ChEBI" id="CHEBI:29105"/>
    </ligand>
</feature>
<feature type="binding site" evidence="10">
    <location>
        <position position="333"/>
    </location>
    <ligand>
        <name>Zn(2+)</name>
        <dbReference type="ChEBI" id="CHEBI:29105"/>
    </ligand>
</feature>
<comment type="caution">
    <text evidence="11">The sequence shown here is derived from an EMBL/GenBank/DDBJ whole genome shotgun (WGS) entry which is preliminary data.</text>
</comment>
<dbReference type="InterPro" id="IPR038521">
    <property type="entry name" value="ThiC/Bza_core_dom"/>
</dbReference>